<evidence type="ECO:0000313" key="10">
    <source>
        <dbReference type="EMBL" id="CAF1470411.1"/>
    </source>
</evidence>
<dbReference type="Proteomes" id="UP000663870">
    <property type="component" value="Unassembled WGS sequence"/>
</dbReference>
<dbReference type="PROSITE" id="PS00135">
    <property type="entry name" value="TRYPSIN_SER"/>
    <property type="match status" value="1"/>
</dbReference>
<evidence type="ECO:0000313" key="11">
    <source>
        <dbReference type="Proteomes" id="UP000663870"/>
    </source>
</evidence>
<dbReference type="Proteomes" id="UP000663882">
    <property type="component" value="Unassembled WGS sequence"/>
</dbReference>
<keyword evidence="1 6" id="KW-0645">Protease</keyword>
<evidence type="ECO:0000313" key="12">
    <source>
        <dbReference type="Proteomes" id="UP000663882"/>
    </source>
</evidence>
<gene>
    <name evidence="10" type="ORF">JXQ802_LOCUS38702</name>
    <name evidence="8" type="ORF">RFH988_LOCUS20286</name>
    <name evidence="9" type="ORF">SEV965_LOCUS21589</name>
</gene>
<dbReference type="Proteomes" id="UP000663889">
    <property type="component" value="Unassembled WGS sequence"/>
</dbReference>
<evidence type="ECO:0000256" key="6">
    <source>
        <dbReference type="RuleBase" id="RU363034"/>
    </source>
</evidence>
<dbReference type="Gene3D" id="2.40.10.10">
    <property type="entry name" value="Trypsin-like serine proteases"/>
    <property type="match status" value="1"/>
</dbReference>
<dbReference type="InterPro" id="IPR033116">
    <property type="entry name" value="TRYPSIN_SER"/>
</dbReference>
<reference evidence="8" key="1">
    <citation type="submission" date="2021-02" db="EMBL/GenBank/DDBJ databases">
        <authorList>
            <person name="Nowell W R."/>
        </authorList>
    </citation>
    <scope>NUCLEOTIDE SEQUENCE</scope>
</reference>
<dbReference type="AlphaFoldDB" id="A0A814QHI3"/>
<dbReference type="OrthoDB" id="5918597at2759"/>
<evidence type="ECO:0000256" key="2">
    <source>
        <dbReference type="ARBA" id="ARBA00022729"/>
    </source>
</evidence>
<dbReference type="InterPro" id="IPR043504">
    <property type="entry name" value="Peptidase_S1_PA_chymotrypsin"/>
</dbReference>
<dbReference type="GO" id="GO:0006508">
    <property type="term" value="P:proteolysis"/>
    <property type="evidence" value="ECO:0007669"/>
    <property type="project" value="UniProtKB-KW"/>
</dbReference>
<dbReference type="InterPro" id="IPR009003">
    <property type="entry name" value="Peptidase_S1_PA"/>
</dbReference>
<dbReference type="InterPro" id="IPR001314">
    <property type="entry name" value="Peptidase_S1A"/>
</dbReference>
<name>A0A814QHI3_9BILA</name>
<dbReference type="SUPFAM" id="SSF50494">
    <property type="entry name" value="Trypsin-like serine proteases"/>
    <property type="match status" value="1"/>
</dbReference>
<dbReference type="EMBL" id="CAJNOU010001472">
    <property type="protein sequence ID" value="CAF1209489.1"/>
    <property type="molecule type" value="Genomic_DNA"/>
</dbReference>
<evidence type="ECO:0000313" key="9">
    <source>
        <dbReference type="EMBL" id="CAF1209489.1"/>
    </source>
</evidence>
<evidence type="ECO:0000256" key="3">
    <source>
        <dbReference type="ARBA" id="ARBA00022801"/>
    </source>
</evidence>
<dbReference type="CDD" id="cd00190">
    <property type="entry name" value="Tryp_SPc"/>
    <property type="match status" value="1"/>
</dbReference>
<evidence type="ECO:0000256" key="5">
    <source>
        <dbReference type="ARBA" id="ARBA00023157"/>
    </source>
</evidence>
<dbReference type="PROSITE" id="PS00134">
    <property type="entry name" value="TRYPSIN_HIS"/>
    <property type="match status" value="1"/>
</dbReference>
<evidence type="ECO:0000313" key="8">
    <source>
        <dbReference type="EMBL" id="CAF1119745.1"/>
    </source>
</evidence>
<dbReference type="PROSITE" id="PS50240">
    <property type="entry name" value="TRYPSIN_DOM"/>
    <property type="match status" value="1"/>
</dbReference>
<dbReference type="SMART" id="SM00020">
    <property type="entry name" value="Tryp_SPc"/>
    <property type="match status" value="1"/>
</dbReference>
<protein>
    <recommendedName>
        <fullName evidence="7">Peptidase S1 domain-containing protein</fullName>
    </recommendedName>
</protein>
<comment type="caution">
    <text evidence="8">The sequence shown here is derived from an EMBL/GenBank/DDBJ whole genome shotgun (WGS) entry which is preliminary data.</text>
</comment>
<accession>A0A814QHI3</accession>
<dbReference type="PRINTS" id="PR00722">
    <property type="entry name" value="CHYMOTRYPSIN"/>
</dbReference>
<dbReference type="GO" id="GO:0004252">
    <property type="term" value="F:serine-type endopeptidase activity"/>
    <property type="evidence" value="ECO:0007669"/>
    <property type="project" value="InterPro"/>
</dbReference>
<dbReference type="PANTHER" id="PTHR24252:SF11">
    <property type="entry name" value="ATRIAL NATRIURETIC PEPTIDE-CONVERTING ENZYME ISOFORM X1"/>
    <property type="match status" value="1"/>
</dbReference>
<keyword evidence="2" id="KW-0732">Signal</keyword>
<dbReference type="InterPro" id="IPR001254">
    <property type="entry name" value="Trypsin_dom"/>
</dbReference>
<dbReference type="PANTHER" id="PTHR24252">
    <property type="entry name" value="ACROSIN-RELATED"/>
    <property type="match status" value="1"/>
</dbReference>
<keyword evidence="5" id="KW-1015">Disulfide bond</keyword>
<evidence type="ECO:0000259" key="7">
    <source>
        <dbReference type="PROSITE" id="PS50240"/>
    </source>
</evidence>
<evidence type="ECO:0000256" key="1">
    <source>
        <dbReference type="ARBA" id="ARBA00022670"/>
    </source>
</evidence>
<keyword evidence="11" id="KW-1185">Reference proteome</keyword>
<dbReference type="FunFam" id="2.40.10.10:FF:000120">
    <property type="entry name" value="Putative serine protease"/>
    <property type="match status" value="1"/>
</dbReference>
<dbReference type="Pfam" id="PF00089">
    <property type="entry name" value="Trypsin"/>
    <property type="match status" value="1"/>
</dbReference>
<sequence>MYTGLPLHCQWLIASSLHDEKIIIEFESIYIPISIKEYLHIGCHRGSINLWTVGLKHEKIELCGDRHHVRIGGIGQMLMIELRIIDPKLDVYFLMKYQLIQIPQLPSSTPSTLLTSTILPLEKYVNNQNSLFSECGLTWTNGNRYYNEISSRIVGGRQALAHSHPWQVLLSNRGQFCGASILNTRWLITAAHCVNGTHPRSLLAEFGMHDRYRIEPSRVARTIKQIVVYPSYSGKSTRWMHDIALLQLSEPLVFNSFIRSICLPSVNDVVKHGERTLITGWGSTRGTESFRYLREVEVVIQSNDQCGLKAITWETSLCAGLCENSTCDACQGDSGGPMILLRNDRWHLVGLISWGFSCAGLGVYTKISYYSEWILQIIYNSNT</sequence>
<evidence type="ECO:0000256" key="4">
    <source>
        <dbReference type="ARBA" id="ARBA00022825"/>
    </source>
</evidence>
<proteinExistence type="predicted"/>
<feature type="domain" description="Peptidase S1" evidence="7">
    <location>
        <begin position="153"/>
        <end position="379"/>
    </location>
</feature>
<dbReference type="EMBL" id="CAJNOO010001235">
    <property type="protein sequence ID" value="CAF1119745.1"/>
    <property type="molecule type" value="Genomic_DNA"/>
</dbReference>
<keyword evidence="4 6" id="KW-0720">Serine protease</keyword>
<keyword evidence="3 6" id="KW-0378">Hydrolase</keyword>
<dbReference type="InterPro" id="IPR018114">
    <property type="entry name" value="TRYPSIN_HIS"/>
</dbReference>
<organism evidence="8 12">
    <name type="scientific">Rotaria sordida</name>
    <dbReference type="NCBI Taxonomy" id="392033"/>
    <lineage>
        <taxon>Eukaryota</taxon>
        <taxon>Metazoa</taxon>
        <taxon>Spiralia</taxon>
        <taxon>Gnathifera</taxon>
        <taxon>Rotifera</taxon>
        <taxon>Eurotatoria</taxon>
        <taxon>Bdelloidea</taxon>
        <taxon>Philodinida</taxon>
        <taxon>Philodinidae</taxon>
        <taxon>Rotaria</taxon>
    </lineage>
</organism>
<dbReference type="EMBL" id="CAJNOL010002167">
    <property type="protein sequence ID" value="CAF1470411.1"/>
    <property type="molecule type" value="Genomic_DNA"/>
</dbReference>